<organism evidence="1 2">
    <name type="scientific">Austropuccinia psidii MF-1</name>
    <dbReference type="NCBI Taxonomy" id="1389203"/>
    <lineage>
        <taxon>Eukaryota</taxon>
        <taxon>Fungi</taxon>
        <taxon>Dikarya</taxon>
        <taxon>Basidiomycota</taxon>
        <taxon>Pucciniomycotina</taxon>
        <taxon>Pucciniomycetes</taxon>
        <taxon>Pucciniales</taxon>
        <taxon>Sphaerophragmiaceae</taxon>
        <taxon>Austropuccinia</taxon>
    </lineage>
</organism>
<dbReference type="OrthoDB" id="2507294at2759"/>
<comment type="caution">
    <text evidence="1">The sequence shown here is derived from an EMBL/GenBank/DDBJ whole genome shotgun (WGS) entry which is preliminary data.</text>
</comment>
<evidence type="ECO:0000313" key="2">
    <source>
        <dbReference type="Proteomes" id="UP000765509"/>
    </source>
</evidence>
<dbReference type="EMBL" id="AVOT02005037">
    <property type="protein sequence ID" value="MBW0478060.1"/>
    <property type="molecule type" value="Genomic_DNA"/>
</dbReference>
<protein>
    <submittedName>
        <fullName evidence="1">Uncharacterized protein</fullName>
    </submittedName>
</protein>
<name>A0A9Q3GTC9_9BASI</name>
<dbReference type="AlphaFoldDB" id="A0A9Q3GTC9"/>
<reference evidence="1" key="1">
    <citation type="submission" date="2021-03" db="EMBL/GenBank/DDBJ databases">
        <title>Draft genome sequence of rust myrtle Austropuccinia psidii MF-1, a brazilian biotype.</title>
        <authorList>
            <person name="Quecine M.C."/>
            <person name="Pachon D.M.R."/>
            <person name="Bonatelli M.L."/>
            <person name="Correr F.H."/>
            <person name="Franceschini L.M."/>
            <person name="Leite T.F."/>
            <person name="Margarido G.R.A."/>
            <person name="Almeida C.A."/>
            <person name="Ferrarezi J.A."/>
            <person name="Labate C.A."/>
        </authorList>
    </citation>
    <scope>NUCLEOTIDE SEQUENCE</scope>
    <source>
        <strain evidence="1">MF-1</strain>
    </source>
</reference>
<dbReference type="Proteomes" id="UP000765509">
    <property type="component" value="Unassembled WGS sequence"/>
</dbReference>
<accession>A0A9Q3GTC9</accession>
<gene>
    <name evidence="1" type="ORF">O181_017775</name>
</gene>
<evidence type="ECO:0000313" key="1">
    <source>
        <dbReference type="EMBL" id="MBW0478060.1"/>
    </source>
</evidence>
<keyword evidence="2" id="KW-1185">Reference proteome</keyword>
<sequence length="70" mass="7826">MELIDYINGLFIDVTSTPDYWITARLNTAFKVHASISPGPILCQSSAIDFTSSKRQIPHHLIIPQPSDGW</sequence>
<proteinExistence type="predicted"/>